<sequence length="486" mass="55901">MTTFYYVLSWLVIFLYWLIIAGITIRVLMKRRPVTSAMTWVLIIYILPLVGIAAYLSFGELHLGKRRVEQARQMRSSVAKWLAELRKSSFIFANANSEVATPLFQLCERRQKIQGVKGNKMQLMTSYDDSLKAIINDIENARHNIEMVFYIWQPGGLVDQVTDALMRAANRGVTCRIMIDSAGSWQFFRSPYPRIMRKAGIEFVESLKVNIFRLFLRRMDLRQHRKIILIDNHISYTGSMNMVDPRFFKQDAGVGQWVDIMVRMEGPVTAILGIVYAFDWEMETGKRHLPPPPDSIIMPFEQASGHTAQVIASGPGFPDELIQQSLMTAIFSARNQLILTTPYFVPSDDLMHAICTAAMRGVDVSIIVPNQNNSFLVRWASRAFFTELLEAGVKIYQFEDGLLHSKSVLVDGQLSMVGSVNLDMRSLWLNFEITVVIDDEHFGSDLTRVQQDYMMRSTRLANNEWEKRPVWHRILERVCYFFSPLL</sequence>
<dbReference type="HAMAP" id="MF_00190">
    <property type="entry name" value="Cardiolipin_synth_ClsA"/>
    <property type="match status" value="1"/>
</dbReference>
<name>D3VGS4_XENNA</name>
<evidence type="ECO:0000313" key="15">
    <source>
        <dbReference type="EMBL" id="CBJ90510.1"/>
    </source>
</evidence>
<dbReference type="SUPFAM" id="SSF56024">
    <property type="entry name" value="Phospholipase D/nuclease"/>
    <property type="match status" value="2"/>
</dbReference>
<dbReference type="HOGENOM" id="CLU_038053_1_0_6"/>
<evidence type="ECO:0000256" key="11">
    <source>
        <dbReference type="ARBA" id="ARBA00023209"/>
    </source>
</evidence>
<keyword evidence="10 13" id="KW-0472">Membrane</keyword>
<evidence type="ECO:0000259" key="14">
    <source>
        <dbReference type="PROSITE" id="PS50035"/>
    </source>
</evidence>
<feature type="transmembrane region" description="Helical" evidence="13">
    <location>
        <begin position="40"/>
        <end position="58"/>
    </location>
</feature>
<protein>
    <recommendedName>
        <fullName evidence="13">Cardiolipin synthase A</fullName>
        <shortName evidence="13">CL synthase</shortName>
        <ecNumber evidence="13">2.7.8.-</ecNumber>
    </recommendedName>
</protein>
<evidence type="ECO:0000256" key="7">
    <source>
        <dbReference type="ARBA" id="ARBA00022737"/>
    </source>
</evidence>
<comment type="subcellular location">
    <subcellularLocation>
        <location evidence="13">Cell inner membrane</location>
        <topology evidence="13">Multi-pass membrane protein</topology>
    </subcellularLocation>
    <subcellularLocation>
        <location evidence="1">Cell membrane</location>
    </subcellularLocation>
</comment>
<dbReference type="PROSITE" id="PS50035">
    <property type="entry name" value="PLD"/>
    <property type="match status" value="2"/>
</dbReference>
<keyword evidence="9 13" id="KW-0443">Lipid metabolism</keyword>
<comment type="catalytic activity">
    <reaction evidence="13">
        <text>2 a 1,2-diacyl-sn-glycero-3-phospho-(1'-sn-glycerol) = a cardiolipin + glycerol</text>
        <dbReference type="Rhea" id="RHEA:31451"/>
        <dbReference type="ChEBI" id="CHEBI:17754"/>
        <dbReference type="ChEBI" id="CHEBI:62237"/>
        <dbReference type="ChEBI" id="CHEBI:64716"/>
    </reaction>
</comment>
<dbReference type="Proteomes" id="UP000008075">
    <property type="component" value="Chromosome"/>
</dbReference>
<dbReference type="GO" id="GO:0005886">
    <property type="term" value="C:plasma membrane"/>
    <property type="evidence" value="ECO:0007669"/>
    <property type="project" value="UniProtKB-SubCell"/>
</dbReference>
<evidence type="ECO:0000256" key="13">
    <source>
        <dbReference type="HAMAP-Rule" id="MF_00190"/>
    </source>
</evidence>
<keyword evidence="5 13" id="KW-0808">Transferase</keyword>
<comment type="function">
    <text evidence="13">Catalyzes the reversible phosphatidyl group transfer from one phosphatidylglycerol molecule to another to form cardiolipin (CL) (diphosphatidylglycerol) and glycerol.</text>
</comment>
<evidence type="ECO:0000256" key="6">
    <source>
        <dbReference type="ARBA" id="ARBA00022692"/>
    </source>
</evidence>
<keyword evidence="7" id="KW-0677">Repeat</keyword>
<dbReference type="Pfam" id="PF13091">
    <property type="entry name" value="PLDc_2"/>
    <property type="match status" value="2"/>
</dbReference>
<dbReference type="GeneID" id="24902903"/>
<evidence type="ECO:0000256" key="4">
    <source>
        <dbReference type="ARBA" id="ARBA00022519"/>
    </source>
</evidence>
<dbReference type="GO" id="GO:0032049">
    <property type="term" value="P:cardiolipin biosynthetic process"/>
    <property type="evidence" value="ECO:0007669"/>
    <property type="project" value="UniProtKB-UniRule"/>
</dbReference>
<keyword evidence="12 13" id="KW-1208">Phospholipid metabolism</keyword>
<evidence type="ECO:0000256" key="5">
    <source>
        <dbReference type="ARBA" id="ARBA00022679"/>
    </source>
</evidence>
<dbReference type="CDD" id="cd09152">
    <property type="entry name" value="PLDc_EcCLS_like_1"/>
    <property type="match status" value="1"/>
</dbReference>
<keyword evidence="8 13" id="KW-1133">Transmembrane helix</keyword>
<dbReference type="STRING" id="406817.XNC1_2451"/>
<evidence type="ECO:0000313" key="16">
    <source>
        <dbReference type="Proteomes" id="UP000008075"/>
    </source>
</evidence>
<reference evidence="15 16" key="1">
    <citation type="journal article" date="2011" name="PLoS ONE">
        <title>The entomopathogenic bacterial endosymbionts xenorhabdus and photorhabdus: convergent lifestyles from divergent genomes.</title>
        <authorList>
            <person name="Chaston J.M."/>
            <person name="Suen G."/>
            <person name="Tucker S.L."/>
            <person name="Andersen A.W."/>
            <person name="Bhasin A."/>
            <person name="Bode E."/>
            <person name="Bode H.B."/>
            <person name="Brachmann A.O."/>
            <person name="Cowles C.E."/>
            <person name="Cowles K.N."/>
            <person name="Darby C."/>
            <person name="de Leon L."/>
            <person name="Drace K."/>
            <person name="Du Z."/>
            <person name="Givaudan A."/>
            <person name="Herbert Tran E.E."/>
            <person name="Jewell K.A."/>
            <person name="Knack J.J."/>
            <person name="Krasomil-Osterfeld K.C."/>
            <person name="Kukor R."/>
            <person name="Lanois A."/>
            <person name="Latreille P."/>
            <person name="Leimgruber N.K."/>
            <person name="Lipke C.M."/>
            <person name="Liu R."/>
            <person name="Lu X."/>
            <person name="Martens E.C."/>
            <person name="Marri P.R."/>
            <person name="Medigue C."/>
            <person name="Menard M.L."/>
            <person name="Miller N.M."/>
            <person name="Morales-Soto N."/>
            <person name="Norton S."/>
            <person name="Ogier J.C."/>
            <person name="Orchard S.S."/>
            <person name="Park D."/>
            <person name="Park Y."/>
            <person name="Qurollo B.A."/>
            <person name="Sugar D.R."/>
            <person name="Richards G.R."/>
            <person name="Rouy Z."/>
            <person name="Slominski B."/>
            <person name="Slominski K."/>
            <person name="Snyder H."/>
            <person name="Tjaden B.C."/>
            <person name="van der Hoeven R."/>
            <person name="Welch R.D."/>
            <person name="Wheeler C."/>
            <person name="Xiang B."/>
            <person name="Barbazuk B."/>
            <person name="Gaudriault S."/>
            <person name="Goodner B."/>
            <person name="Slater S.C."/>
            <person name="Forst S."/>
            <person name="Goldman B.S."/>
            <person name="Goodrich-Blair H."/>
        </authorList>
    </citation>
    <scope>NUCLEOTIDE SEQUENCE [LARGE SCALE GENOMIC DNA]</scope>
    <source>
        <strain evidence="16">ATCC 19061 / DSM 3370 / CCUG 14189 / LMG 1036 / NCIMB 9965 / AN6</strain>
    </source>
</reference>
<feature type="active site" evidence="13">
    <location>
        <position position="224"/>
    </location>
</feature>
<dbReference type="CDD" id="cd09158">
    <property type="entry name" value="PLDc_EcCLS_like_2"/>
    <property type="match status" value="1"/>
</dbReference>
<evidence type="ECO:0000256" key="3">
    <source>
        <dbReference type="ARBA" id="ARBA00022516"/>
    </source>
</evidence>
<evidence type="ECO:0000256" key="12">
    <source>
        <dbReference type="ARBA" id="ARBA00023264"/>
    </source>
</evidence>
<dbReference type="NCBIfam" id="TIGR04265">
    <property type="entry name" value="bac_cardiolipin"/>
    <property type="match status" value="1"/>
</dbReference>
<evidence type="ECO:0000256" key="2">
    <source>
        <dbReference type="ARBA" id="ARBA00022475"/>
    </source>
</evidence>
<dbReference type="InterPro" id="IPR030840">
    <property type="entry name" value="CL_synthase_A"/>
</dbReference>
<feature type="active site" evidence="13">
    <location>
        <position position="404"/>
    </location>
</feature>
<dbReference type="RefSeq" id="WP_010846001.1">
    <property type="nucleotide sequence ID" value="NC_014228.1"/>
</dbReference>
<proteinExistence type="inferred from homology"/>
<dbReference type="PANTHER" id="PTHR21248">
    <property type="entry name" value="CARDIOLIPIN SYNTHASE"/>
    <property type="match status" value="1"/>
</dbReference>
<evidence type="ECO:0000256" key="1">
    <source>
        <dbReference type="ARBA" id="ARBA00004236"/>
    </source>
</evidence>
<dbReference type="InterPro" id="IPR001736">
    <property type="entry name" value="PLipase_D/transphosphatidylase"/>
</dbReference>
<dbReference type="SMART" id="SM00155">
    <property type="entry name" value="PLDc"/>
    <property type="match status" value="2"/>
</dbReference>
<keyword evidence="11 13" id="KW-0594">Phospholipid biosynthesis</keyword>
<gene>
    <name evidence="13" type="primary">clsA</name>
    <name evidence="15" type="synonym">cls</name>
    <name evidence="15" type="ordered locus">XNC1_2451</name>
</gene>
<comment type="similarity">
    <text evidence="13">Belongs to the phospholipase D family. Cardiolipin synthase subfamily. ClsA sub-subfamily.</text>
</comment>
<dbReference type="EMBL" id="FN667742">
    <property type="protein sequence ID" value="CBJ90510.1"/>
    <property type="molecule type" value="Genomic_DNA"/>
</dbReference>
<feature type="transmembrane region" description="Helical" evidence="13">
    <location>
        <begin position="6"/>
        <end position="28"/>
    </location>
</feature>
<dbReference type="InterPro" id="IPR022924">
    <property type="entry name" value="Cardiolipin_synthase"/>
</dbReference>
<keyword evidence="2 13" id="KW-1003">Cell membrane</keyword>
<dbReference type="KEGG" id="xne:XNC1_2451"/>
<organism evidence="15 16">
    <name type="scientific">Xenorhabdus nematophila (strain ATCC 19061 / DSM 3370 / CCUG 14189 / LMG 1036 / NCIMB 9965 / AN6)</name>
    <dbReference type="NCBI Taxonomy" id="406817"/>
    <lineage>
        <taxon>Bacteria</taxon>
        <taxon>Pseudomonadati</taxon>
        <taxon>Pseudomonadota</taxon>
        <taxon>Gammaproteobacteria</taxon>
        <taxon>Enterobacterales</taxon>
        <taxon>Morganellaceae</taxon>
        <taxon>Xenorhabdus</taxon>
    </lineage>
</organism>
<evidence type="ECO:0000256" key="8">
    <source>
        <dbReference type="ARBA" id="ARBA00022989"/>
    </source>
</evidence>
<dbReference type="GO" id="GO:0008808">
    <property type="term" value="F:cardiolipin synthase activity"/>
    <property type="evidence" value="ECO:0007669"/>
    <property type="project" value="UniProtKB-UniRule"/>
</dbReference>
<feature type="domain" description="PLD phosphodiesterase" evidence="14">
    <location>
        <begin position="399"/>
        <end position="426"/>
    </location>
</feature>
<dbReference type="FunFam" id="3.30.870.10:FF:000003">
    <property type="entry name" value="Cardiolipin synthase A"/>
    <property type="match status" value="1"/>
</dbReference>
<dbReference type="InterPro" id="IPR025202">
    <property type="entry name" value="PLD-like_dom"/>
</dbReference>
<dbReference type="EC" id="2.7.8.-" evidence="13"/>
<dbReference type="PANTHER" id="PTHR21248:SF22">
    <property type="entry name" value="PHOSPHOLIPASE D"/>
    <property type="match status" value="1"/>
</dbReference>
<dbReference type="eggNOG" id="COG1502">
    <property type="taxonomic scope" value="Bacteria"/>
</dbReference>
<feature type="active site" evidence="13">
    <location>
        <position position="411"/>
    </location>
</feature>
<evidence type="ECO:0000256" key="9">
    <source>
        <dbReference type="ARBA" id="ARBA00023098"/>
    </source>
</evidence>
<dbReference type="AlphaFoldDB" id="D3VGS4"/>
<keyword evidence="3 13" id="KW-0444">Lipid biosynthesis</keyword>
<feature type="active site" evidence="13">
    <location>
        <position position="406"/>
    </location>
</feature>
<accession>D3VGS4</accession>
<feature type="active site" evidence="13">
    <location>
        <position position="226"/>
    </location>
</feature>
<dbReference type="Gene3D" id="3.30.870.10">
    <property type="entry name" value="Endonuclease Chain A"/>
    <property type="match status" value="2"/>
</dbReference>
<keyword evidence="4 13" id="KW-0997">Cell inner membrane</keyword>
<keyword evidence="16" id="KW-1185">Reference proteome</keyword>
<feature type="active site" evidence="13">
    <location>
        <position position="231"/>
    </location>
</feature>
<evidence type="ECO:0000256" key="10">
    <source>
        <dbReference type="ARBA" id="ARBA00023136"/>
    </source>
</evidence>
<keyword evidence="6 13" id="KW-0812">Transmembrane</keyword>
<feature type="domain" description="PLD phosphodiesterase" evidence="14">
    <location>
        <begin position="219"/>
        <end position="246"/>
    </location>
</feature>
<dbReference type="FunFam" id="3.30.870.10:FF:000002">
    <property type="entry name" value="Cardiolipin synthase A"/>
    <property type="match status" value="1"/>
</dbReference>